<keyword evidence="3" id="KW-1185">Reference proteome</keyword>
<proteinExistence type="predicted"/>
<dbReference type="Pfam" id="PF10057">
    <property type="entry name" value="MpsC"/>
    <property type="match status" value="2"/>
</dbReference>
<evidence type="ECO:0000313" key="2">
    <source>
        <dbReference type="EMBL" id="PSL40994.1"/>
    </source>
</evidence>
<feature type="domain" description="Na+-translocating membrane potential-generating system MpsC" evidence="1">
    <location>
        <begin position="5"/>
        <end position="111"/>
    </location>
</feature>
<dbReference type="EMBL" id="PYAT01000003">
    <property type="protein sequence ID" value="PSL40994.1"/>
    <property type="molecule type" value="Genomic_DNA"/>
</dbReference>
<dbReference type="AlphaFoldDB" id="A0A2P8H451"/>
<evidence type="ECO:0000259" key="1">
    <source>
        <dbReference type="Pfam" id="PF10057"/>
    </source>
</evidence>
<name>A0A2P8H451_9BACL</name>
<protein>
    <submittedName>
        <fullName evidence="2">Uncharacterized protein YbcI</fullName>
    </submittedName>
</protein>
<reference evidence="2 3" key="1">
    <citation type="submission" date="2018-03" db="EMBL/GenBank/DDBJ databases">
        <title>Genomic Encyclopedia of Type Strains, Phase III (KMG-III): the genomes of soil and plant-associated and newly described type strains.</title>
        <authorList>
            <person name="Whitman W."/>
        </authorList>
    </citation>
    <scope>NUCLEOTIDE SEQUENCE [LARGE SCALE GENOMIC DNA]</scope>
    <source>
        <strain evidence="2 3">CGMCC 1.12259</strain>
    </source>
</reference>
<dbReference type="OrthoDB" id="2677857at2"/>
<dbReference type="Proteomes" id="UP000242682">
    <property type="component" value="Unassembled WGS sequence"/>
</dbReference>
<sequence length="229" mass="27137">MESEKNNEAEIAHFVSRNLKQQYDASFSSVKVIIKKPFIVIHLQDFSFPTEAALLKRNEVKQIMETRDLLMNDWKDEVKEELASIIDGEVEEVYADWNLDNRTGMMIALMAEKDGIELARFPDDKTKRALQERISLISRKTEKVPDEMEIYWLNNYMILIERKGIMVEIEKELIKNGSEEELRLAKRPLEHRMMETMNIQELLNRKLNELFVDWDFKGDKAYMVFILEE</sequence>
<comment type="caution">
    <text evidence="2">The sequence shown here is derived from an EMBL/GenBank/DDBJ whole genome shotgun (WGS) entry which is preliminary data.</text>
</comment>
<dbReference type="InterPro" id="IPR018745">
    <property type="entry name" value="MpsC"/>
</dbReference>
<accession>A0A2P8H451</accession>
<organism evidence="2 3">
    <name type="scientific">Planomicrobium soli</name>
    <dbReference type="NCBI Taxonomy" id="1176648"/>
    <lineage>
        <taxon>Bacteria</taxon>
        <taxon>Bacillati</taxon>
        <taxon>Bacillota</taxon>
        <taxon>Bacilli</taxon>
        <taxon>Bacillales</taxon>
        <taxon>Caryophanaceae</taxon>
        <taxon>Planomicrobium</taxon>
    </lineage>
</organism>
<feature type="domain" description="Na+-translocating membrane potential-generating system MpsC" evidence="1">
    <location>
        <begin position="128"/>
        <end position="228"/>
    </location>
</feature>
<dbReference type="RefSeq" id="WP_106532505.1">
    <property type="nucleotide sequence ID" value="NZ_PYAT01000003.1"/>
</dbReference>
<evidence type="ECO:0000313" key="3">
    <source>
        <dbReference type="Proteomes" id="UP000242682"/>
    </source>
</evidence>
<gene>
    <name evidence="2" type="ORF">B0H99_103128</name>
</gene>